<organism evidence="2 3">
    <name type="scientific">SAR86 cluster bacterium</name>
    <dbReference type="NCBI Taxonomy" id="2030880"/>
    <lineage>
        <taxon>Bacteria</taxon>
        <taxon>Pseudomonadati</taxon>
        <taxon>Pseudomonadota</taxon>
        <taxon>Gammaproteobacteria</taxon>
        <taxon>SAR86 cluster</taxon>
    </lineage>
</organism>
<evidence type="ECO:0008006" key="4">
    <source>
        <dbReference type="Google" id="ProtNLM"/>
    </source>
</evidence>
<name>A0A368C6I7_9GAMM</name>
<proteinExistence type="predicted"/>
<keyword evidence="1" id="KW-0472">Membrane</keyword>
<comment type="caution">
    <text evidence="2">The sequence shown here is derived from an EMBL/GenBank/DDBJ whole genome shotgun (WGS) entry which is preliminary data.</text>
</comment>
<reference evidence="2 3" key="1">
    <citation type="journal article" date="2018" name="Microbiome">
        <title>Fine metagenomic profile of the Mediterranean stratified and mixed water columns revealed by assembly and recruitment.</title>
        <authorList>
            <person name="Haro-Moreno J.M."/>
            <person name="Lopez-Perez M."/>
            <person name="De La Torre J.R."/>
            <person name="Picazo A."/>
            <person name="Camacho A."/>
            <person name="Rodriguez-Valera F."/>
        </authorList>
    </citation>
    <scope>NUCLEOTIDE SEQUENCE [LARGE SCALE GENOMIC DNA]</scope>
    <source>
        <strain evidence="2">MED-G78</strain>
    </source>
</reference>
<feature type="transmembrane region" description="Helical" evidence="1">
    <location>
        <begin position="178"/>
        <end position="200"/>
    </location>
</feature>
<dbReference type="InterPro" id="IPR005625">
    <property type="entry name" value="PepSY-ass_TM"/>
</dbReference>
<sequence>MKTNKFIRSLHRYLSIFIAIQLLLWTVSGIYFAFNKIELIRGEQYRLPSNVEYRIFDRLGQQVIASNKDGNIVYRTYPEGNMLEKLSVEEAKLIASIKTSLEPVSAILLTESSPGSEYRGRSLPIYQITTSSKDDINIYLDPLSGDVLAIRSNSWRMWDFLWSLHIMDYDQRDNINNFLLRLFSILALVSSISGILLFFFSKKK</sequence>
<keyword evidence="1" id="KW-0812">Transmembrane</keyword>
<dbReference type="AlphaFoldDB" id="A0A368C6I7"/>
<gene>
    <name evidence="2" type="ORF">DBW92_01495</name>
</gene>
<keyword evidence="1" id="KW-1133">Transmembrane helix</keyword>
<evidence type="ECO:0000313" key="2">
    <source>
        <dbReference type="EMBL" id="RCL45199.1"/>
    </source>
</evidence>
<dbReference type="EMBL" id="QOPI01000004">
    <property type="protein sequence ID" value="RCL45199.1"/>
    <property type="molecule type" value="Genomic_DNA"/>
</dbReference>
<dbReference type="Pfam" id="PF03929">
    <property type="entry name" value="PepSY_TM"/>
    <property type="match status" value="1"/>
</dbReference>
<dbReference type="Proteomes" id="UP000252915">
    <property type="component" value="Unassembled WGS sequence"/>
</dbReference>
<evidence type="ECO:0000256" key="1">
    <source>
        <dbReference type="SAM" id="Phobius"/>
    </source>
</evidence>
<protein>
    <recommendedName>
        <fullName evidence="4">PepSY domain-containing protein</fullName>
    </recommendedName>
</protein>
<feature type="transmembrane region" description="Helical" evidence="1">
    <location>
        <begin position="12"/>
        <end position="34"/>
    </location>
</feature>
<accession>A0A368C6I7</accession>
<evidence type="ECO:0000313" key="3">
    <source>
        <dbReference type="Proteomes" id="UP000252915"/>
    </source>
</evidence>